<evidence type="ECO:0000256" key="7">
    <source>
        <dbReference type="ARBA" id="ARBA00023136"/>
    </source>
</evidence>
<dbReference type="InterPro" id="IPR050372">
    <property type="entry name" value="Neurexin-related_CASP"/>
</dbReference>
<dbReference type="EMBL" id="OX459944">
    <property type="protein sequence ID" value="CAI9178534.1"/>
    <property type="molecule type" value="Genomic_DNA"/>
</dbReference>
<dbReference type="Proteomes" id="UP001176941">
    <property type="component" value="Chromosome 8"/>
</dbReference>
<evidence type="ECO:0000256" key="4">
    <source>
        <dbReference type="ARBA" id="ARBA00022729"/>
    </source>
</evidence>
<dbReference type="PROSITE" id="PS50022">
    <property type="entry name" value="FA58C_3"/>
    <property type="match status" value="1"/>
</dbReference>
<dbReference type="InterPro" id="IPR001791">
    <property type="entry name" value="Laminin_G"/>
</dbReference>
<dbReference type="InterPro" id="IPR013320">
    <property type="entry name" value="ConA-like_dom_sf"/>
</dbReference>
<dbReference type="PROSITE" id="PS50025">
    <property type="entry name" value="LAM_G_DOMAIN"/>
    <property type="match status" value="1"/>
</dbReference>
<keyword evidence="4" id="KW-0732">Signal</keyword>
<dbReference type="Pfam" id="PF02210">
    <property type="entry name" value="Laminin_G_2"/>
    <property type="match status" value="1"/>
</dbReference>
<proteinExistence type="predicted"/>
<evidence type="ECO:0000313" key="11">
    <source>
        <dbReference type="EMBL" id="CAI9178534.1"/>
    </source>
</evidence>
<dbReference type="InterPro" id="IPR000421">
    <property type="entry name" value="FA58C"/>
</dbReference>
<sequence length="175" mass="19863">MPVGFPGNTNADSVVHYRLQLTFEVRFLRFLPLTWNPKGRIGIRIEVYGCAYSHASSPSPDALMLGSLLDDEHWHSVLIELLNTDVNFTVDTYTHHFQAKGESNYVDLDYKISFRGIPGHGKSVAFPHKNFHGCFENLYYNGVDIIDLSKKHKPQVLIMVDVSMLFLKFLAGVSF</sequence>
<evidence type="ECO:0000313" key="12">
    <source>
        <dbReference type="Proteomes" id="UP001176941"/>
    </source>
</evidence>
<organism evidence="11 12">
    <name type="scientific">Rangifer tarandus platyrhynchus</name>
    <name type="common">Svalbard reindeer</name>
    <dbReference type="NCBI Taxonomy" id="3082113"/>
    <lineage>
        <taxon>Eukaryota</taxon>
        <taxon>Metazoa</taxon>
        <taxon>Chordata</taxon>
        <taxon>Craniata</taxon>
        <taxon>Vertebrata</taxon>
        <taxon>Euteleostomi</taxon>
        <taxon>Mammalia</taxon>
        <taxon>Eutheria</taxon>
        <taxon>Laurasiatheria</taxon>
        <taxon>Artiodactyla</taxon>
        <taxon>Ruminantia</taxon>
        <taxon>Pecora</taxon>
        <taxon>Cervidae</taxon>
        <taxon>Odocoileinae</taxon>
        <taxon>Rangifer</taxon>
    </lineage>
</organism>
<keyword evidence="7" id="KW-0472">Membrane</keyword>
<reference evidence="11" key="1">
    <citation type="submission" date="2023-04" db="EMBL/GenBank/DDBJ databases">
        <authorList>
            <consortium name="ELIXIR-Norway"/>
        </authorList>
    </citation>
    <scope>NUCLEOTIDE SEQUENCE [LARGE SCALE GENOMIC DNA]</scope>
</reference>
<evidence type="ECO:0000256" key="5">
    <source>
        <dbReference type="ARBA" id="ARBA00022737"/>
    </source>
</evidence>
<feature type="domain" description="F5/8 type C" evidence="9">
    <location>
        <begin position="1"/>
        <end position="50"/>
    </location>
</feature>
<evidence type="ECO:0000256" key="2">
    <source>
        <dbReference type="ARBA" id="ARBA00022536"/>
    </source>
</evidence>
<evidence type="ECO:0000256" key="6">
    <source>
        <dbReference type="ARBA" id="ARBA00022989"/>
    </source>
</evidence>
<evidence type="ECO:0000256" key="8">
    <source>
        <dbReference type="PROSITE-ProRule" id="PRU00122"/>
    </source>
</evidence>
<keyword evidence="5" id="KW-0677">Repeat</keyword>
<dbReference type="Gene3D" id="2.60.120.200">
    <property type="match status" value="1"/>
</dbReference>
<dbReference type="InterPro" id="IPR008979">
    <property type="entry name" value="Galactose-bd-like_sf"/>
</dbReference>
<dbReference type="SUPFAM" id="SSF49899">
    <property type="entry name" value="Concanavalin A-like lectins/glucanases"/>
    <property type="match status" value="1"/>
</dbReference>
<gene>
    <name evidence="11" type="ORF">MRATA1EN1_LOCUS27496</name>
</gene>
<comment type="subcellular location">
    <subcellularLocation>
        <location evidence="1">Membrane</location>
        <topology evidence="1">Single-pass type I membrane protein</topology>
    </subcellularLocation>
</comment>
<accession>A0ABN8ZXR6</accession>
<feature type="domain" description="Laminin G" evidence="10">
    <location>
        <begin position="1"/>
        <end position="162"/>
    </location>
</feature>
<keyword evidence="3" id="KW-0812">Transmembrane</keyword>
<keyword evidence="6" id="KW-1133">Transmembrane helix</keyword>
<comment type="caution">
    <text evidence="8">Lacks conserved residue(s) required for the propagation of feature annotation.</text>
</comment>
<evidence type="ECO:0000256" key="3">
    <source>
        <dbReference type="ARBA" id="ARBA00022692"/>
    </source>
</evidence>
<evidence type="ECO:0000259" key="10">
    <source>
        <dbReference type="PROSITE" id="PS50025"/>
    </source>
</evidence>
<keyword evidence="12" id="KW-1185">Reference proteome</keyword>
<name>A0ABN8ZXR6_RANTA</name>
<protein>
    <submittedName>
        <fullName evidence="11">Uncharacterized protein</fullName>
    </submittedName>
</protein>
<dbReference type="Gene3D" id="2.60.120.260">
    <property type="entry name" value="Galactose-binding domain-like"/>
    <property type="match status" value="1"/>
</dbReference>
<dbReference type="PANTHER" id="PTHR15036:SF36">
    <property type="entry name" value="CONTACTIN-ASSOCIATED PROTEIN-LIKE 3-RELATED"/>
    <property type="match status" value="1"/>
</dbReference>
<dbReference type="SUPFAM" id="SSF49785">
    <property type="entry name" value="Galactose-binding domain-like"/>
    <property type="match status" value="1"/>
</dbReference>
<dbReference type="PANTHER" id="PTHR15036">
    <property type="entry name" value="PIKACHURIN-LIKE PROTEIN"/>
    <property type="match status" value="1"/>
</dbReference>
<evidence type="ECO:0000259" key="9">
    <source>
        <dbReference type="PROSITE" id="PS50022"/>
    </source>
</evidence>
<keyword evidence="2" id="KW-0245">EGF-like domain</keyword>
<evidence type="ECO:0000256" key="1">
    <source>
        <dbReference type="ARBA" id="ARBA00004479"/>
    </source>
</evidence>